<accession>A0A2M7XG81</accession>
<dbReference type="GO" id="GO:0004252">
    <property type="term" value="F:serine-type endopeptidase activity"/>
    <property type="evidence" value="ECO:0007669"/>
    <property type="project" value="InterPro"/>
</dbReference>
<sequence length="181" mass="20365">MPLVAIKYIANSFALLLFITILGGFLHFFIIEFTEINGVSMEPTYIDTQKVIINKITPLLTPLKRGETVSLFDEYRELLLIKRVVGLPGEQIVIRDGAVYVRDQFGNENILTEPYIQNSVLTKPKIGNEELYPILGPHEYFVLGDNRGRSTDSRIYGSVDRSQIVGVVFPIPFASSSRAQN</sequence>
<dbReference type="EMBL" id="PFWT01000007">
    <property type="protein sequence ID" value="PJA46862.1"/>
    <property type="molecule type" value="Genomic_DNA"/>
</dbReference>
<dbReference type="PROSITE" id="PS00760">
    <property type="entry name" value="SPASE_I_2"/>
    <property type="match status" value="1"/>
</dbReference>
<dbReference type="EC" id="3.4.21.89" evidence="3 6"/>
<feature type="active site" evidence="5">
    <location>
        <position position="40"/>
    </location>
</feature>
<dbReference type="Pfam" id="PF10502">
    <property type="entry name" value="Peptidase_S26"/>
    <property type="match status" value="1"/>
</dbReference>
<evidence type="ECO:0000313" key="8">
    <source>
        <dbReference type="EMBL" id="PJA46862.1"/>
    </source>
</evidence>
<evidence type="ECO:0000256" key="5">
    <source>
        <dbReference type="PIRSR" id="PIRSR600223-1"/>
    </source>
</evidence>
<dbReference type="PRINTS" id="PR00727">
    <property type="entry name" value="LEADERPTASE"/>
</dbReference>
<evidence type="ECO:0000256" key="6">
    <source>
        <dbReference type="RuleBase" id="RU362042"/>
    </source>
</evidence>
<keyword evidence="6" id="KW-1133">Transmembrane helix</keyword>
<dbReference type="PROSITE" id="PS00761">
    <property type="entry name" value="SPASE_I_3"/>
    <property type="match status" value="1"/>
</dbReference>
<evidence type="ECO:0000256" key="4">
    <source>
        <dbReference type="ARBA" id="ARBA00022801"/>
    </source>
</evidence>
<feature type="active site" evidence="5">
    <location>
        <position position="82"/>
    </location>
</feature>
<dbReference type="Proteomes" id="UP000231263">
    <property type="component" value="Unassembled WGS sequence"/>
</dbReference>
<dbReference type="SUPFAM" id="SSF51306">
    <property type="entry name" value="LexA/Signal peptidase"/>
    <property type="match status" value="1"/>
</dbReference>
<dbReference type="InterPro" id="IPR019757">
    <property type="entry name" value="Pept_S26A_signal_pept_1_Lys-AS"/>
</dbReference>
<name>A0A2M7XG81_9BACT</name>
<comment type="similarity">
    <text evidence="2 6">Belongs to the peptidase S26 family.</text>
</comment>
<dbReference type="GO" id="GO:0009003">
    <property type="term" value="F:signal peptidase activity"/>
    <property type="evidence" value="ECO:0007669"/>
    <property type="project" value="UniProtKB-EC"/>
</dbReference>
<dbReference type="PANTHER" id="PTHR43390">
    <property type="entry name" value="SIGNAL PEPTIDASE I"/>
    <property type="match status" value="1"/>
</dbReference>
<proteinExistence type="inferred from homology"/>
<organism evidence="8 9">
    <name type="scientific">Candidatus Uhrbacteria bacterium CG_4_9_14_3_um_filter_41_35</name>
    <dbReference type="NCBI Taxonomy" id="1975034"/>
    <lineage>
        <taxon>Bacteria</taxon>
        <taxon>Candidatus Uhriibacteriota</taxon>
    </lineage>
</organism>
<comment type="caution">
    <text evidence="8">The sequence shown here is derived from an EMBL/GenBank/DDBJ whole genome shotgun (WGS) entry which is preliminary data.</text>
</comment>
<feature type="domain" description="Peptidase S26" evidence="7">
    <location>
        <begin position="12"/>
        <end position="169"/>
    </location>
</feature>
<reference evidence="9" key="1">
    <citation type="submission" date="2017-09" db="EMBL/GenBank/DDBJ databases">
        <title>Depth-based differentiation of microbial function through sediment-hosted aquifers and enrichment of novel symbionts in the deep terrestrial subsurface.</title>
        <authorList>
            <person name="Probst A.J."/>
            <person name="Ladd B."/>
            <person name="Jarett J.K."/>
            <person name="Geller-Mcgrath D.E."/>
            <person name="Sieber C.M.K."/>
            <person name="Emerson J.B."/>
            <person name="Anantharaman K."/>
            <person name="Thomas B.C."/>
            <person name="Malmstrom R."/>
            <person name="Stieglmeier M."/>
            <person name="Klingl A."/>
            <person name="Woyke T."/>
            <person name="Ryan C.M."/>
            <person name="Banfield J.F."/>
        </authorList>
    </citation>
    <scope>NUCLEOTIDE SEQUENCE [LARGE SCALE GENOMIC DNA]</scope>
</reference>
<dbReference type="Gene3D" id="2.10.109.10">
    <property type="entry name" value="Umud Fragment, subunit A"/>
    <property type="match status" value="1"/>
</dbReference>
<dbReference type="InterPro" id="IPR019758">
    <property type="entry name" value="Pept_S26A_signal_pept_1_CS"/>
</dbReference>
<evidence type="ECO:0000256" key="1">
    <source>
        <dbReference type="ARBA" id="ARBA00000677"/>
    </source>
</evidence>
<dbReference type="InterPro" id="IPR019533">
    <property type="entry name" value="Peptidase_S26"/>
</dbReference>
<evidence type="ECO:0000256" key="3">
    <source>
        <dbReference type="ARBA" id="ARBA00013208"/>
    </source>
</evidence>
<evidence type="ECO:0000259" key="7">
    <source>
        <dbReference type="Pfam" id="PF10502"/>
    </source>
</evidence>
<dbReference type="InterPro" id="IPR000223">
    <property type="entry name" value="Pept_S26A_signal_pept_1"/>
</dbReference>
<dbReference type="GO" id="GO:0006465">
    <property type="term" value="P:signal peptide processing"/>
    <property type="evidence" value="ECO:0007669"/>
    <property type="project" value="InterPro"/>
</dbReference>
<keyword evidence="6" id="KW-0812">Transmembrane</keyword>
<dbReference type="GO" id="GO:0016020">
    <property type="term" value="C:membrane"/>
    <property type="evidence" value="ECO:0007669"/>
    <property type="project" value="UniProtKB-SubCell"/>
</dbReference>
<evidence type="ECO:0000313" key="9">
    <source>
        <dbReference type="Proteomes" id="UP000231263"/>
    </source>
</evidence>
<dbReference type="NCBIfam" id="TIGR02227">
    <property type="entry name" value="sigpep_I_bact"/>
    <property type="match status" value="1"/>
</dbReference>
<keyword evidence="4 6" id="KW-0378">Hydrolase</keyword>
<gene>
    <name evidence="8" type="primary">lepB</name>
    <name evidence="8" type="ORF">CO173_01410</name>
</gene>
<dbReference type="CDD" id="cd06530">
    <property type="entry name" value="S26_SPase_I"/>
    <property type="match status" value="1"/>
</dbReference>
<dbReference type="InterPro" id="IPR036286">
    <property type="entry name" value="LexA/Signal_pep-like_sf"/>
</dbReference>
<dbReference type="PANTHER" id="PTHR43390:SF1">
    <property type="entry name" value="CHLOROPLAST PROCESSING PEPTIDASE"/>
    <property type="match status" value="1"/>
</dbReference>
<protein>
    <recommendedName>
        <fullName evidence="3 6">Signal peptidase I</fullName>
        <ecNumber evidence="3 6">3.4.21.89</ecNumber>
    </recommendedName>
</protein>
<feature type="transmembrane region" description="Helical" evidence="6">
    <location>
        <begin position="12"/>
        <end position="31"/>
    </location>
</feature>
<evidence type="ECO:0000256" key="2">
    <source>
        <dbReference type="ARBA" id="ARBA00009370"/>
    </source>
</evidence>
<comment type="subcellular location">
    <subcellularLocation>
        <location evidence="6">Membrane</location>
        <topology evidence="6">Single-pass type II membrane protein</topology>
    </subcellularLocation>
</comment>
<dbReference type="AlphaFoldDB" id="A0A2M7XG81"/>
<keyword evidence="6" id="KW-0472">Membrane</keyword>
<keyword evidence="6" id="KW-0645">Protease</keyword>
<comment type="catalytic activity">
    <reaction evidence="1 6">
        <text>Cleavage of hydrophobic, N-terminal signal or leader sequences from secreted and periplasmic proteins.</text>
        <dbReference type="EC" id="3.4.21.89"/>
    </reaction>
</comment>